<dbReference type="Proteomes" id="UP001152759">
    <property type="component" value="Chromosome 3"/>
</dbReference>
<evidence type="ECO:0000313" key="2">
    <source>
        <dbReference type="EMBL" id="CAH0386973.1"/>
    </source>
</evidence>
<evidence type="ECO:0000313" key="3">
    <source>
        <dbReference type="Proteomes" id="UP001152759"/>
    </source>
</evidence>
<keyword evidence="3" id="KW-1185">Reference proteome</keyword>
<name>A0A9P0F2I4_BEMTA</name>
<dbReference type="KEGG" id="btab:109037708"/>
<evidence type="ECO:0000256" key="1">
    <source>
        <dbReference type="SAM" id="MobiDB-lite"/>
    </source>
</evidence>
<feature type="compositionally biased region" description="Polar residues" evidence="1">
    <location>
        <begin position="251"/>
        <end position="260"/>
    </location>
</feature>
<reference evidence="2" key="1">
    <citation type="submission" date="2021-12" db="EMBL/GenBank/DDBJ databases">
        <authorList>
            <person name="King R."/>
        </authorList>
    </citation>
    <scope>NUCLEOTIDE SEQUENCE</scope>
</reference>
<feature type="region of interest" description="Disordered" evidence="1">
    <location>
        <begin position="219"/>
        <end position="260"/>
    </location>
</feature>
<dbReference type="EMBL" id="OU963864">
    <property type="protein sequence ID" value="CAH0386973.1"/>
    <property type="molecule type" value="Genomic_DNA"/>
</dbReference>
<protein>
    <submittedName>
        <fullName evidence="2">Uncharacterized protein</fullName>
    </submittedName>
</protein>
<proteinExistence type="predicted"/>
<accession>A0A9P0F2I4</accession>
<organism evidence="2 3">
    <name type="scientific">Bemisia tabaci</name>
    <name type="common">Sweetpotato whitefly</name>
    <name type="synonym">Aleurodes tabaci</name>
    <dbReference type="NCBI Taxonomy" id="7038"/>
    <lineage>
        <taxon>Eukaryota</taxon>
        <taxon>Metazoa</taxon>
        <taxon>Ecdysozoa</taxon>
        <taxon>Arthropoda</taxon>
        <taxon>Hexapoda</taxon>
        <taxon>Insecta</taxon>
        <taxon>Pterygota</taxon>
        <taxon>Neoptera</taxon>
        <taxon>Paraneoptera</taxon>
        <taxon>Hemiptera</taxon>
        <taxon>Sternorrhyncha</taxon>
        <taxon>Aleyrodoidea</taxon>
        <taxon>Aleyrodidae</taxon>
        <taxon>Aleyrodinae</taxon>
        <taxon>Bemisia</taxon>
    </lineage>
</organism>
<gene>
    <name evidence="2" type="ORF">BEMITA_LOCUS6035</name>
</gene>
<sequence>MQGAFWAEIEGKFGRVKLTNSCLCSQWGPQREKEHEIYVAATNDPCILTGWSANDEQWQLVGERETSGRATPDNLCKSALKSFKEIHWSEQADCVNPIGAKCNKDQKCVLTVPGSSNHCYGRKPCTVHFKKCAKTVIDTHKKFLEKEKKLLEDTNAPKLKGPCNCPHCRRCPMRIYGCPFCPHFPKKVDRLEMQGEDNYPTFRELMEKEKMKLPCGVPKPTSQLRRPASEPPLNNQPVFPYFTGGPIPGPTSLSKTYSTQ</sequence>
<dbReference type="AlphaFoldDB" id="A0A9P0F2I4"/>